<keyword evidence="3" id="KW-0804">Transcription</keyword>
<evidence type="ECO:0000313" key="6">
    <source>
        <dbReference type="EMBL" id="HJE14487.1"/>
    </source>
</evidence>
<proteinExistence type="predicted"/>
<dbReference type="Proteomes" id="UP000774947">
    <property type="component" value="Unassembled WGS sequence"/>
</dbReference>
<reference evidence="6" key="1">
    <citation type="journal article" date="2021" name="PeerJ">
        <title>Extensive microbial diversity within the chicken gut microbiome revealed by metagenomics and culture.</title>
        <authorList>
            <person name="Gilroy R."/>
            <person name="Ravi A."/>
            <person name="Getino M."/>
            <person name="Pursley I."/>
            <person name="Horton D.L."/>
            <person name="Alikhan N.F."/>
            <person name="Baker D."/>
            <person name="Gharbi K."/>
            <person name="Hall N."/>
            <person name="Watson M."/>
            <person name="Adriaenssens E.M."/>
            <person name="Foster-Nyarko E."/>
            <person name="Jarju S."/>
            <person name="Secka A."/>
            <person name="Antonio M."/>
            <person name="Oren A."/>
            <person name="Chaudhuri R.R."/>
            <person name="La Ragione R."/>
            <person name="Hildebrand F."/>
            <person name="Pallen M.J."/>
        </authorList>
    </citation>
    <scope>NUCLEOTIDE SEQUENCE</scope>
    <source>
        <strain evidence="6">CHK173-2119</strain>
    </source>
</reference>
<dbReference type="PANTHER" id="PTHR30514:SF1">
    <property type="entry name" value="HTH-TYPE TRANSCRIPTIONAL REGULATOR HEXR-RELATED"/>
    <property type="match status" value="1"/>
</dbReference>
<name>A0A921B1V5_9LACO</name>
<dbReference type="GO" id="GO:0097367">
    <property type="term" value="F:carbohydrate derivative binding"/>
    <property type="evidence" value="ECO:0007669"/>
    <property type="project" value="InterPro"/>
</dbReference>
<reference evidence="6" key="2">
    <citation type="submission" date="2021-09" db="EMBL/GenBank/DDBJ databases">
        <authorList>
            <person name="Gilroy R."/>
        </authorList>
    </citation>
    <scope>NUCLEOTIDE SEQUENCE</scope>
    <source>
        <strain evidence="6">CHK173-2119</strain>
    </source>
</reference>
<dbReference type="PROSITE" id="PS51071">
    <property type="entry name" value="HTH_RPIR"/>
    <property type="match status" value="1"/>
</dbReference>
<dbReference type="Pfam" id="PF01380">
    <property type="entry name" value="SIS"/>
    <property type="match status" value="1"/>
</dbReference>
<keyword evidence="2" id="KW-0238">DNA-binding</keyword>
<evidence type="ECO:0000256" key="2">
    <source>
        <dbReference type="ARBA" id="ARBA00023125"/>
    </source>
</evidence>
<dbReference type="GO" id="GO:0003677">
    <property type="term" value="F:DNA binding"/>
    <property type="evidence" value="ECO:0007669"/>
    <property type="project" value="UniProtKB-KW"/>
</dbReference>
<sequence>MFHNMDLKSLSELELDVYNYIISHPKQVQQLTIRQLASEAHVSTTTISRFCQKMNLSGFSELKYVIRDELHAEQHVYPSYDISTPLTDFFTKVSRDEFDQKIDQCVKMIQQAKLVVFVGIGSSGSLGDYGARFLANAGAFALSIKDPFQPSLRNDTDLSETLFIVLSVSGMTKEIIMRSGEYKQNGAKIVAITNHEYSPITTLADLTISYYMPERNAGDHVNMTTQVPVVYLLETMANRFAESRSAVQ</sequence>
<dbReference type="InterPro" id="IPR035472">
    <property type="entry name" value="RpiR-like_SIS"/>
</dbReference>
<comment type="caution">
    <text evidence="6">The sequence shown here is derived from an EMBL/GenBank/DDBJ whole genome shotgun (WGS) entry which is preliminary data.</text>
</comment>
<dbReference type="InterPro" id="IPR047640">
    <property type="entry name" value="RpiR-like"/>
</dbReference>
<feature type="domain" description="HTH rpiR-type" evidence="4">
    <location>
        <begin position="1"/>
        <end position="73"/>
    </location>
</feature>
<dbReference type="Gene3D" id="3.40.50.10490">
    <property type="entry name" value="Glucose-6-phosphate isomerase like protein, domain 1"/>
    <property type="match status" value="1"/>
</dbReference>
<dbReference type="InterPro" id="IPR046348">
    <property type="entry name" value="SIS_dom_sf"/>
</dbReference>
<evidence type="ECO:0000256" key="1">
    <source>
        <dbReference type="ARBA" id="ARBA00023015"/>
    </source>
</evidence>
<dbReference type="EMBL" id="DYXY01000006">
    <property type="protein sequence ID" value="HJE14487.1"/>
    <property type="molecule type" value="Genomic_DNA"/>
</dbReference>
<dbReference type="PANTHER" id="PTHR30514">
    <property type="entry name" value="GLUCOKINASE"/>
    <property type="match status" value="1"/>
</dbReference>
<organism evidence="6 7">
    <name type="scientific">Lapidilactobacillus dextrinicus</name>
    <dbReference type="NCBI Taxonomy" id="51664"/>
    <lineage>
        <taxon>Bacteria</taxon>
        <taxon>Bacillati</taxon>
        <taxon>Bacillota</taxon>
        <taxon>Bacilli</taxon>
        <taxon>Lactobacillales</taxon>
        <taxon>Lactobacillaceae</taxon>
        <taxon>Lapidilactobacillus</taxon>
    </lineage>
</organism>
<dbReference type="Pfam" id="PF01418">
    <property type="entry name" value="HTH_6"/>
    <property type="match status" value="1"/>
</dbReference>
<dbReference type="CDD" id="cd05013">
    <property type="entry name" value="SIS_RpiR"/>
    <property type="match status" value="1"/>
</dbReference>
<dbReference type="GO" id="GO:0003700">
    <property type="term" value="F:DNA-binding transcription factor activity"/>
    <property type="evidence" value="ECO:0007669"/>
    <property type="project" value="InterPro"/>
</dbReference>
<dbReference type="InterPro" id="IPR036388">
    <property type="entry name" value="WH-like_DNA-bd_sf"/>
</dbReference>
<dbReference type="GO" id="GO:1901135">
    <property type="term" value="P:carbohydrate derivative metabolic process"/>
    <property type="evidence" value="ECO:0007669"/>
    <property type="project" value="InterPro"/>
</dbReference>
<dbReference type="InterPro" id="IPR000281">
    <property type="entry name" value="HTH_RpiR"/>
</dbReference>
<gene>
    <name evidence="6" type="ORF">K8W17_00215</name>
</gene>
<keyword evidence="1" id="KW-0805">Transcription regulation</keyword>
<dbReference type="Gene3D" id="1.10.10.10">
    <property type="entry name" value="Winged helix-like DNA-binding domain superfamily/Winged helix DNA-binding domain"/>
    <property type="match status" value="1"/>
</dbReference>
<dbReference type="SUPFAM" id="SSF46689">
    <property type="entry name" value="Homeodomain-like"/>
    <property type="match status" value="1"/>
</dbReference>
<dbReference type="AlphaFoldDB" id="A0A921B1V5"/>
<evidence type="ECO:0000259" key="5">
    <source>
        <dbReference type="PROSITE" id="PS51464"/>
    </source>
</evidence>
<evidence type="ECO:0000259" key="4">
    <source>
        <dbReference type="PROSITE" id="PS51071"/>
    </source>
</evidence>
<protein>
    <submittedName>
        <fullName evidence="6">MurR/RpiR family transcriptional regulator</fullName>
    </submittedName>
</protein>
<dbReference type="SUPFAM" id="SSF53697">
    <property type="entry name" value="SIS domain"/>
    <property type="match status" value="1"/>
</dbReference>
<dbReference type="PROSITE" id="PS51464">
    <property type="entry name" value="SIS"/>
    <property type="match status" value="1"/>
</dbReference>
<evidence type="ECO:0000256" key="3">
    <source>
        <dbReference type="ARBA" id="ARBA00023163"/>
    </source>
</evidence>
<feature type="domain" description="SIS" evidence="5">
    <location>
        <begin position="105"/>
        <end position="243"/>
    </location>
</feature>
<dbReference type="InterPro" id="IPR009057">
    <property type="entry name" value="Homeodomain-like_sf"/>
</dbReference>
<dbReference type="InterPro" id="IPR001347">
    <property type="entry name" value="SIS_dom"/>
</dbReference>
<evidence type="ECO:0000313" key="7">
    <source>
        <dbReference type="Proteomes" id="UP000774947"/>
    </source>
</evidence>
<accession>A0A921B1V5</accession>